<dbReference type="Proteomes" id="UP000575898">
    <property type="component" value="Unassembled WGS sequence"/>
</dbReference>
<gene>
    <name evidence="1" type="ORF">HNQ59_000346</name>
</gene>
<keyword evidence="2" id="KW-1185">Reference proteome</keyword>
<dbReference type="RefSeq" id="WP_184034362.1">
    <property type="nucleotide sequence ID" value="NZ_JACHHY010000002.1"/>
</dbReference>
<sequence>MSWLARIGWRRGGLGLAIATVLALAAIRLCVHAQSSEPEIALVIGEPYEAMRQRSSAAIDPAIPGHAWYNIPKSDARLRFIDPQYGFVTPQARFFTVSFDDERVDSVRMSPQIEPLPLNDALKIVLDLQAQWRKGGWMPIRVKDDPPFADTPEWRTQLRDVNKGGTTYWQAGNKYQAMLVVGRFKDDKHPNEERYLITLALAKPWVE</sequence>
<accession>A0A840MCP7</accession>
<reference evidence="1 2" key="1">
    <citation type="submission" date="2020-08" db="EMBL/GenBank/DDBJ databases">
        <title>Genomic Encyclopedia of Type Strains, Phase IV (KMG-IV): sequencing the most valuable type-strain genomes for metagenomic binning, comparative biology and taxonomic classification.</title>
        <authorList>
            <person name="Goeker M."/>
        </authorList>
    </citation>
    <scope>NUCLEOTIDE SEQUENCE [LARGE SCALE GENOMIC DNA]</scope>
    <source>
        <strain evidence="1 2">DSM 27165</strain>
    </source>
</reference>
<dbReference type="EMBL" id="JACHHY010000002">
    <property type="protein sequence ID" value="MBB5017084.1"/>
    <property type="molecule type" value="Genomic_DNA"/>
</dbReference>
<name>A0A840MCP7_9PROT</name>
<protein>
    <submittedName>
        <fullName evidence="1">Uncharacterized protein</fullName>
    </submittedName>
</protein>
<evidence type="ECO:0000313" key="2">
    <source>
        <dbReference type="Proteomes" id="UP000575898"/>
    </source>
</evidence>
<comment type="caution">
    <text evidence="1">The sequence shown here is derived from an EMBL/GenBank/DDBJ whole genome shotgun (WGS) entry which is preliminary data.</text>
</comment>
<organism evidence="1 2">
    <name type="scientific">Chitinivorax tropicus</name>
    <dbReference type="NCBI Taxonomy" id="714531"/>
    <lineage>
        <taxon>Bacteria</taxon>
        <taxon>Pseudomonadati</taxon>
        <taxon>Pseudomonadota</taxon>
        <taxon>Betaproteobacteria</taxon>
        <taxon>Chitinivorax</taxon>
    </lineage>
</organism>
<proteinExistence type="predicted"/>
<dbReference type="AlphaFoldDB" id="A0A840MCP7"/>
<evidence type="ECO:0000313" key="1">
    <source>
        <dbReference type="EMBL" id="MBB5017084.1"/>
    </source>
</evidence>